<dbReference type="RefSeq" id="WP_131571262.1">
    <property type="nucleotide sequence ID" value="NZ_JAINFK010000008.1"/>
</dbReference>
<keyword evidence="3" id="KW-1185">Reference proteome</keyword>
<dbReference type="InterPro" id="IPR020556">
    <property type="entry name" value="Amidase_CS"/>
</dbReference>
<keyword evidence="2" id="KW-0378">Hydrolase</keyword>
<accession>A0A4R0P661</accession>
<dbReference type="Proteomes" id="UP000291301">
    <property type="component" value="Unassembled WGS sequence"/>
</dbReference>
<dbReference type="PANTHER" id="PTHR46310">
    <property type="entry name" value="AMIDASE 1"/>
    <property type="match status" value="1"/>
</dbReference>
<gene>
    <name evidence="2" type="ORF">E0D97_16790</name>
</gene>
<feature type="domain" description="Amidase" evidence="1">
    <location>
        <begin position="23"/>
        <end position="204"/>
    </location>
</feature>
<sequence length="401" mass="42090">MDDAIRDAVHAFMPHGFDSPVAHAEAGALAGLTFAVKDMYDVAGLRTGFGNPVILERAEPATETNSVIQRLLDAGARMVGKTQCDELTFSLMGENAHYRRPINSAAPDRVTGGSSSGSAAAVAAGLCDFAIGSDTGGSVRGPASFCGLFGLRPTHGAIGLDHARGLAPSFDTFGWFARDVDIFQRVADVVLPPDTVALAAPELVVPAFAEALLAAESVAHWNQIKTKLGLSAKPVSCLDAVDENYMLFRRLQAYEAWALHGDFVSDPASRVSADIAERFRFGEPISCGEAAADTITRTALRDELAAFLGSRRMLVMPTMPGPAPLAAGDPKTRQAYREQALRLLCVSGLTGFPQMSIPAGVVDGAPFGVSVLGPKGSDRAVIAIAEGLAGRLRQNAEIRSA</sequence>
<proteinExistence type="predicted"/>
<dbReference type="EC" id="3.5.1.4" evidence="2"/>
<dbReference type="AlphaFoldDB" id="A0A4R0P661"/>
<dbReference type="NCBIfam" id="NF006169">
    <property type="entry name" value="PRK08310.1"/>
    <property type="match status" value="1"/>
</dbReference>
<dbReference type="InterPro" id="IPR023631">
    <property type="entry name" value="Amidase_dom"/>
</dbReference>
<protein>
    <submittedName>
        <fullName evidence="2">Amidase</fullName>
        <ecNumber evidence="2">3.5.1.4</ecNumber>
    </submittedName>
</protein>
<evidence type="ECO:0000259" key="1">
    <source>
        <dbReference type="Pfam" id="PF01425"/>
    </source>
</evidence>
<evidence type="ECO:0000313" key="3">
    <source>
        <dbReference type="Proteomes" id="UP000291301"/>
    </source>
</evidence>
<dbReference type="PROSITE" id="PS00571">
    <property type="entry name" value="AMIDASES"/>
    <property type="match status" value="1"/>
</dbReference>
<name>A0A4R0P661_9HYPH</name>
<dbReference type="EMBL" id="SJST01000009">
    <property type="protein sequence ID" value="TCD11363.1"/>
    <property type="molecule type" value="Genomic_DNA"/>
</dbReference>
<reference evidence="2 3" key="1">
    <citation type="journal article" date="2015" name="Antonie Van Leeuwenhoek">
        <title>Oricola cellulosilytica gen. nov., sp. nov., a cellulose-degrading bacterium of the family Phyllobacteriaceae isolated from surface seashore water, and emended descriptions of Mesorhizobium loti and Phyllobacterium myrsinacearum.</title>
        <authorList>
            <person name="Hameed A."/>
            <person name="Shahina M."/>
            <person name="Lai W.A."/>
            <person name="Lin S.Y."/>
            <person name="Young L.S."/>
            <person name="Liu Y.C."/>
            <person name="Hsu Y.H."/>
            <person name="Young C.C."/>
        </authorList>
    </citation>
    <scope>NUCLEOTIDE SEQUENCE [LARGE SCALE GENOMIC DNA]</scope>
    <source>
        <strain evidence="2 3">KCTC 52183</strain>
    </source>
</reference>
<dbReference type="Pfam" id="PF01425">
    <property type="entry name" value="Amidase"/>
    <property type="match status" value="1"/>
</dbReference>
<dbReference type="PANTHER" id="PTHR46310:SF7">
    <property type="entry name" value="AMIDASE 1"/>
    <property type="match status" value="1"/>
</dbReference>
<evidence type="ECO:0000313" key="2">
    <source>
        <dbReference type="EMBL" id="TCD11363.1"/>
    </source>
</evidence>
<dbReference type="OrthoDB" id="9777859at2"/>
<dbReference type="InterPro" id="IPR036928">
    <property type="entry name" value="AS_sf"/>
</dbReference>
<dbReference type="Gene3D" id="3.90.1300.10">
    <property type="entry name" value="Amidase signature (AS) domain"/>
    <property type="match status" value="1"/>
</dbReference>
<organism evidence="2 3">
    <name type="scientific">Oricola cellulosilytica</name>
    <dbReference type="NCBI Taxonomy" id="1429082"/>
    <lineage>
        <taxon>Bacteria</taxon>
        <taxon>Pseudomonadati</taxon>
        <taxon>Pseudomonadota</taxon>
        <taxon>Alphaproteobacteria</taxon>
        <taxon>Hyphomicrobiales</taxon>
        <taxon>Ahrensiaceae</taxon>
        <taxon>Oricola</taxon>
    </lineage>
</organism>
<dbReference type="GO" id="GO:0004040">
    <property type="term" value="F:amidase activity"/>
    <property type="evidence" value="ECO:0007669"/>
    <property type="project" value="UniProtKB-EC"/>
</dbReference>
<comment type="caution">
    <text evidence="2">The sequence shown here is derived from an EMBL/GenBank/DDBJ whole genome shotgun (WGS) entry which is preliminary data.</text>
</comment>
<dbReference type="SUPFAM" id="SSF75304">
    <property type="entry name" value="Amidase signature (AS) enzymes"/>
    <property type="match status" value="1"/>
</dbReference>